<dbReference type="AlphaFoldDB" id="A0A927BGW3"/>
<feature type="transmembrane region" description="Helical" evidence="1">
    <location>
        <begin position="56"/>
        <end position="73"/>
    </location>
</feature>
<feature type="signal peptide" evidence="2">
    <location>
        <begin position="1"/>
        <end position="20"/>
    </location>
</feature>
<keyword evidence="1" id="KW-0472">Membrane</keyword>
<keyword evidence="1" id="KW-0812">Transmembrane</keyword>
<gene>
    <name evidence="3" type="ORF">IC235_18780</name>
</gene>
<dbReference type="EMBL" id="JACXAD010000025">
    <property type="protein sequence ID" value="MBD2769939.1"/>
    <property type="molecule type" value="Genomic_DNA"/>
</dbReference>
<dbReference type="Proteomes" id="UP000612233">
    <property type="component" value="Unassembled WGS sequence"/>
</dbReference>
<dbReference type="RefSeq" id="WP_191006747.1">
    <property type="nucleotide sequence ID" value="NZ_JACXAD010000025.1"/>
</dbReference>
<comment type="caution">
    <text evidence="3">The sequence shown here is derived from an EMBL/GenBank/DDBJ whole genome shotgun (WGS) entry which is preliminary data.</text>
</comment>
<feature type="chain" id="PRO_5037324927" evidence="2">
    <location>
        <begin position="21"/>
        <end position="141"/>
    </location>
</feature>
<keyword evidence="1" id="KW-1133">Transmembrane helix</keyword>
<reference evidence="3" key="1">
    <citation type="submission" date="2020-09" db="EMBL/GenBank/DDBJ databases">
        <authorList>
            <person name="Kim M.K."/>
        </authorList>
    </citation>
    <scope>NUCLEOTIDE SEQUENCE</scope>
    <source>
        <strain evidence="3">BT664</strain>
    </source>
</reference>
<evidence type="ECO:0000313" key="3">
    <source>
        <dbReference type="EMBL" id="MBD2769939.1"/>
    </source>
</evidence>
<evidence type="ECO:0000256" key="2">
    <source>
        <dbReference type="SAM" id="SignalP"/>
    </source>
</evidence>
<proteinExistence type="predicted"/>
<feature type="transmembrane region" description="Helical" evidence="1">
    <location>
        <begin position="85"/>
        <end position="109"/>
    </location>
</feature>
<keyword evidence="4" id="KW-1185">Reference proteome</keyword>
<keyword evidence="2" id="KW-0732">Signal</keyword>
<organism evidence="3 4">
    <name type="scientific">Hymenobacter montanus</name>
    <dbReference type="NCBI Taxonomy" id="2771359"/>
    <lineage>
        <taxon>Bacteria</taxon>
        <taxon>Pseudomonadati</taxon>
        <taxon>Bacteroidota</taxon>
        <taxon>Cytophagia</taxon>
        <taxon>Cytophagales</taxon>
        <taxon>Hymenobacteraceae</taxon>
        <taxon>Hymenobacter</taxon>
    </lineage>
</organism>
<protein>
    <submittedName>
        <fullName evidence="3">Uncharacterized protein</fullName>
    </submittedName>
</protein>
<evidence type="ECO:0000256" key="1">
    <source>
        <dbReference type="SAM" id="Phobius"/>
    </source>
</evidence>
<sequence>MRRILLVLLVLACSAQQVMAQNTPLSASPAELSAGKRDTLRAIGNLFERRRKSGKRWTYVGVVGVLAMVRALTSTRSDGSSLNAGGAAIIAGAFVGVPAAASLGNLLVYSEEHEDEVDRAYRAGQPLPKRIRHRLKKKDFE</sequence>
<evidence type="ECO:0000313" key="4">
    <source>
        <dbReference type="Proteomes" id="UP000612233"/>
    </source>
</evidence>
<name>A0A927BGW3_9BACT</name>
<accession>A0A927BGW3</accession>